<name>A0A809RXJ2_9BACT</name>
<proteinExistence type="predicted"/>
<reference evidence="2" key="1">
    <citation type="journal article" name="DNA Res.">
        <title>The physiological potential of anammox bacteria as revealed by their core genome structure.</title>
        <authorList>
            <person name="Okubo T."/>
            <person name="Toyoda A."/>
            <person name="Fukuhara K."/>
            <person name="Uchiyama I."/>
            <person name="Harigaya Y."/>
            <person name="Kuroiwa M."/>
            <person name="Suzuki T."/>
            <person name="Murakami Y."/>
            <person name="Suwa Y."/>
            <person name="Takami H."/>
        </authorList>
    </citation>
    <scope>NUCLEOTIDE SEQUENCE</scope>
    <source>
        <strain evidence="2">317325-2</strain>
    </source>
</reference>
<evidence type="ECO:0000313" key="2">
    <source>
        <dbReference type="EMBL" id="BBO24632.1"/>
    </source>
</evidence>
<dbReference type="Pfam" id="PF04945">
    <property type="entry name" value="YHS"/>
    <property type="match status" value="1"/>
</dbReference>
<sequence length="74" mass="8272">MQLADYTNDKGEIVCPVMGTIIKDKSKAVGTYDFEGKRYYFCCGGCPELFEADPAKYSDGKALEPETKTDEHDH</sequence>
<dbReference type="AlphaFoldDB" id="A0A809RXJ2"/>
<dbReference type="KEGG" id="npy:NPRO_22270"/>
<evidence type="ECO:0000259" key="1">
    <source>
        <dbReference type="Pfam" id="PF04945"/>
    </source>
</evidence>
<dbReference type="EMBL" id="AP021858">
    <property type="protein sequence ID" value="BBO24632.1"/>
    <property type="molecule type" value="Genomic_DNA"/>
</dbReference>
<dbReference type="InterPro" id="IPR012348">
    <property type="entry name" value="RNR-like"/>
</dbReference>
<dbReference type="InterPro" id="IPR007029">
    <property type="entry name" value="YHS_dom"/>
</dbReference>
<feature type="domain" description="YHS" evidence="1">
    <location>
        <begin position="16"/>
        <end position="58"/>
    </location>
</feature>
<evidence type="ECO:0000313" key="3">
    <source>
        <dbReference type="Proteomes" id="UP000662873"/>
    </source>
</evidence>
<dbReference type="SUPFAM" id="SSF47240">
    <property type="entry name" value="Ferritin-like"/>
    <property type="match status" value="1"/>
</dbReference>
<organism evidence="2 3">
    <name type="scientific">Candidatus Nitrosymbiomonas proteolyticus</name>
    <dbReference type="NCBI Taxonomy" id="2608984"/>
    <lineage>
        <taxon>Bacteria</taxon>
        <taxon>Bacillati</taxon>
        <taxon>Armatimonadota</taxon>
        <taxon>Armatimonadota incertae sedis</taxon>
        <taxon>Candidatus Nitrosymbiomonas</taxon>
    </lineage>
</organism>
<dbReference type="Gene3D" id="1.10.620.20">
    <property type="entry name" value="Ribonucleotide Reductase, subunit A"/>
    <property type="match status" value="1"/>
</dbReference>
<dbReference type="GO" id="GO:0016491">
    <property type="term" value="F:oxidoreductase activity"/>
    <property type="evidence" value="ECO:0007669"/>
    <property type="project" value="InterPro"/>
</dbReference>
<accession>A0A809RXJ2</accession>
<dbReference type="Proteomes" id="UP000662873">
    <property type="component" value="Chromosome"/>
</dbReference>
<gene>
    <name evidence="2" type="ORF">NPRO_22270</name>
</gene>
<protein>
    <recommendedName>
        <fullName evidence="1">YHS domain-containing protein</fullName>
    </recommendedName>
</protein>
<dbReference type="InterPro" id="IPR009078">
    <property type="entry name" value="Ferritin-like_SF"/>
</dbReference>